<dbReference type="OrthoDB" id="3686767at2"/>
<feature type="compositionally biased region" description="Pro residues" evidence="1">
    <location>
        <begin position="388"/>
        <end position="405"/>
    </location>
</feature>
<dbReference type="EMBL" id="FWYC01000007">
    <property type="protein sequence ID" value="SMC96510.1"/>
    <property type="molecule type" value="Genomic_DNA"/>
</dbReference>
<feature type="region of interest" description="Disordered" evidence="1">
    <location>
        <begin position="452"/>
        <end position="490"/>
    </location>
</feature>
<organism evidence="2 3">
    <name type="scientific">Lentzea albidocapillata</name>
    <dbReference type="NCBI Taxonomy" id="40571"/>
    <lineage>
        <taxon>Bacteria</taxon>
        <taxon>Bacillati</taxon>
        <taxon>Actinomycetota</taxon>
        <taxon>Actinomycetes</taxon>
        <taxon>Pseudonocardiales</taxon>
        <taxon>Pseudonocardiaceae</taxon>
        <taxon>Lentzea</taxon>
    </lineage>
</organism>
<dbReference type="RefSeq" id="WP_030477342.1">
    <property type="nucleotide sequence ID" value="NZ_FWYC01000007.1"/>
</dbReference>
<protein>
    <submittedName>
        <fullName evidence="2">Uncharacterized protein</fullName>
    </submittedName>
</protein>
<proteinExistence type="predicted"/>
<evidence type="ECO:0000313" key="3">
    <source>
        <dbReference type="Proteomes" id="UP000192840"/>
    </source>
</evidence>
<name>A0A1W2DG58_9PSEU</name>
<feature type="compositionally biased region" description="Gly residues" evidence="1">
    <location>
        <begin position="342"/>
        <end position="378"/>
    </location>
</feature>
<accession>A0A1W2DG58</accession>
<dbReference type="eggNOG" id="COG4786">
    <property type="taxonomic scope" value="Bacteria"/>
</dbReference>
<dbReference type="AlphaFoldDB" id="A0A1W2DG58"/>
<feature type="region of interest" description="Disordered" evidence="1">
    <location>
        <begin position="542"/>
        <end position="662"/>
    </location>
</feature>
<sequence length="662" mass="68423">MTDPGTPPPGTVGGPDTRTWRWEQALNIFSDDGTFPITPARETVTAPVWLKWEAKKEVNDQGTRGLLSAAYQTNYGYWYAEASVTPEVESALTPFVVNANKILNGALGDTLTTVKRTTFDTAATTLRDAAAVLTAQVEPLQTWRQKVGHEGNDFQGRGADAFGNVLNGLGHRCRNLVEQMSRERTSWDALVEVRDFVARYALQLQQGWLQWQSGERRSYDTGMGFQVHAAGSDLIWPAGVLAAIWQSPELVADIKKGAPTTTTEYMDNQPRYPVSTILGGKLDQAGPWLKLETAAKKVWADHMVNHLDGYSAGSVGMLTAAYDVAGRYLPQIQAPTPFTLPGSGGGPGPGSGGAGGGGGDGSGSGGPNGPNGSGGPNGPDGNNSSLGGPPPPPTVITNPNGPPGPGIGGSNASLKVPSGSYVGPNGVVLGPNGKPVLGANGKPIIVPKGSRVNSNGEIVGPKGGAILDQKDRLRAPYGPPTVESNGQSALERHLSSLRRTPAPVPPPSTSLPMTVSRFDPLANLFSGPGSFGGSHVSVSSNLPPSFAAPPGTTPPPSVTGGPPSTGGPKGTVGGGGVPFYPPMAGGMGGAQGENKGERDRSTWLAEDEKTWGTDPEVAPGVLGRRRRKATRRSAVVATSDDTQRDHTLGLGGQAFGNSATTG</sequence>
<feature type="region of interest" description="Disordered" evidence="1">
    <location>
        <begin position="335"/>
        <end position="412"/>
    </location>
</feature>
<reference evidence="3" key="1">
    <citation type="submission" date="2017-04" db="EMBL/GenBank/DDBJ databases">
        <authorList>
            <person name="Varghese N."/>
            <person name="Submissions S."/>
        </authorList>
    </citation>
    <scope>NUCLEOTIDE SEQUENCE [LARGE SCALE GENOMIC DNA]</scope>
    <source>
        <strain evidence="3">DSM 44073</strain>
    </source>
</reference>
<evidence type="ECO:0000313" key="2">
    <source>
        <dbReference type="EMBL" id="SMC96510.1"/>
    </source>
</evidence>
<dbReference type="STRING" id="40571.SAMN05660733_03005"/>
<evidence type="ECO:0000256" key="1">
    <source>
        <dbReference type="SAM" id="MobiDB-lite"/>
    </source>
</evidence>
<feature type="compositionally biased region" description="Gly residues" evidence="1">
    <location>
        <begin position="563"/>
        <end position="577"/>
    </location>
</feature>
<feature type="compositionally biased region" description="Basic and acidic residues" evidence="1">
    <location>
        <begin position="594"/>
        <end position="611"/>
    </location>
</feature>
<dbReference type="Proteomes" id="UP000192840">
    <property type="component" value="Unassembled WGS sequence"/>
</dbReference>
<gene>
    <name evidence="2" type="ORF">SAMN05660733_03005</name>
</gene>
<keyword evidence="3" id="KW-1185">Reference proteome</keyword>